<dbReference type="Pfam" id="PF14714">
    <property type="entry name" value="KH_dom-like"/>
    <property type="match status" value="1"/>
</dbReference>
<dbReference type="PIRSF" id="PIRSF006485">
    <property type="entry name" value="GTP-binding_EngA"/>
    <property type="match status" value="1"/>
</dbReference>
<dbReference type="InterPro" id="IPR015946">
    <property type="entry name" value="KH_dom-like_a/b"/>
</dbReference>
<evidence type="ECO:0000256" key="1">
    <source>
        <dbReference type="ARBA" id="ARBA00008279"/>
    </source>
</evidence>
<dbReference type="PANTHER" id="PTHR43834">
    <property type="entry name" value="GTPASE DER"/>
    <property type="match status" value="1"/>
</dbReference>
<dbReference type="InterPro" id="IPR027417">
    <property type="entry name" value="P-loop_NTPase"/>
</dbReference>
<dbReference type="PANTHER" id="PTHR43834:SF6">
    <property type="entry name" value="GTPASE DER"/>
    <property type="match status" value="1"/>
</dbReference>
<keyword evidence="5" id="KW-0547">Nucleotide-binding</keyword>
<evidence type="ECO:0000259" key="9">
    <source>
        <dbReference type="Pfam" id="PF01926"/>
    </source>
</evidence>
<gene>
    <name evidence="11" type="ORF">METZ01_LOCUS40534</name>
</gene>
<accession>A0A381R7W1</accession>
<dbReference type="InterPro" id="IPR006073">
    <property type="entry name" value="GTP-bd"/>
</dbReference>
<dbReference type="SUPFAM" id="SSF52540">
    <property type="entry name" value="P-loop containing nucleoside triphosphate hydrolases"/>
    <property type="match status" value="2"/>
</dbReference>
<dbReference type="GO" id="GO:0005525">
    <property type="term" value="F:GTP binding"/>
    <property type="evidence" value="ECO:0007669"/>
    <property type="project" value="UniProtKB-KW"/>
</dbReference>
<dbReference type="InterPro" id="IPR032859">
    <property type="entry name" value="KH_dom-like"/>
</dbReference>
<comment type="similarity">
    <text evidence="1">Belongs to the TRAFAC class TrmE-Era-EngA-EngB-Septin-like GTPase superfamily. EngA (Der) GTPase family.</text>
</comment>
<keyword evidence="6" id="KW-0342">GTP-binding</keyword>
<dbReference type="CDD" id="cd01895">
    <property type="entry name" value="EngA2"/>
    <property type="match status" value="1"/>
</dbReference>
<evidence type="ECO:0000256" key="4">
    <source>
        <dbReference type="ARBA" id="ARBA00022737"/>
    </source>
</evidence>
<dbReference type="NCBIfam" id="TIGR03594">
    <property type="entry name" value="GTPase_EngA"/>
    <property type="match status" value="1"/>
</dbReference>
<evidence type="ECO:0000256" key="3">
    <source>
        <dbReference type="ARBA" id="ARBA00022517"/>
    </source>
</evidence>
<feature type="region of interest" description="Disordered" evidence="8">
    <location>
        <begin position="432"/>
        <end position="456"/>
    </location>
</feature>
<dbReference type="HAMAP" id="MF_00195">
    <property type="entry name" value="GTPase_Der"/>
    <property type="match status" value="1"/>
</dbReference>
<dbReference type="Gene3D" id="3.30.300.20">
    <property type="match status" value="1"/>
</dbReference>
<dbReference type="EMBL" id="UINC01001736">
    <property type="protein sequence ID" value="SUZ87680.1"/>
    <property type="molecule type" value="Genomic_DNA"/>
</dbReference>
<dbReference type="AlphaFoldDB" id="A0A381R7W1"/>
<evidence type="ECO:0000256" key="7">
    <source>
        <dbReference type="ARBA" id="ARBA00032345"/>
    </source>
</evidence>
<dbReference type="FunFam" id="3.30.300.20:FF:000004">
    <property type="entry name" value="GTPase Der"/>
    <property type="match status" value="1"/>
</dbReference>
<dbReference type="GO" id="GO:0043022">
    <property type="term" value="F:ribosome binding"/>
    <property type="evidence" value="ECO:0007669"/>
    <property type="project" value="TreeGrafter"/>
</dbReference>
<organism evidence="11">
    <name type="scientific">marine metagenome</name>
    <dbReference type="NCBI Taxonomy" id="408172"/>
    <lineage>
        <taxon>unclassified sequences</taxon>
        <taxon>metagenomes</taxon>
        <taxon>ecological metagenomes</taxon>
    </lineage>
</organism>
<evidence type="ECO:0000256" key="6">
    <source>
        <dbReference type="ARBA" id="ARBA00023134"/>
    </source>
</evidence>
<dbReference type="Gene3D" id="3.40.50.300">
    <property type="entry name" value="P-loop containing nucleotide triphosphate hydrolases"/>
    <property type="match status" value="2"/>
</dbReference>
<dbReference type="NCBIfam" id="TIGR00231">
    <property type="entry name" value="small_GTP"/>
    <property type="match status" value="2"/>
</dbReference>
<evidence type="ECO:0000256" key="5">
    <source>
        <dbReference type="ARBA" id="ARBA00022741"/>
    </source>
</evidence>
<evidence type="ECO:0000256" key="2">
    <source>
        <dbReference type="ARBA" id="ARBA00020953"/>
    </source>
</evidence>
<dbReference type="PRINTS" id="PR00326">
    <property type="entry name" value="GTP1OBG"/>
</dbReference>
<dbReference type="GO" id="GO:0042254">
    <property type="term" value="P:ribosome biogenesis"/>
    <property type="evidence" value="ECO:0007669"/>
    <property type="project" value="UniProtKB-KW"/>
</dbReference>
<feature type="domain" description="G" evidence="9">
    <location>
        <begin position="5"/>
        <end position="117"/>
    </location>
</feature>
<feature type="domain" description="GTPase Der C-terminal KH-domain-like" evidence="10">
    <location>
        <begin position="348"/>
        <end position="425"/>
    </location>
</feature>
<keyword evidence="4" id="KW-0677">Repeat</keyword>
<proteinExistence type="inferred from homology"/>
<keyword evidence="3" id="KW-0690">Ribosome biogenesis</keyword>
<evidence type="ECO:0000259" key="10">
    <source>
        <dbReference type="Pfam" id="PF14714"/>
    </source>
</evidence>
<dbReference type="InterPro" id="IPR005225">
    <property type="entry name" value="Small_GTP-bd"/>
</dbReference>
<protein>
    <recommendedName>
        <fullName evidence="2">GTPase Der</fullName>
    </recommendedName>
    <alternativeName>
        <fullName evidence="7">GTP-binding protein EngA</fullName>
    </alternativeName>
</protein>
<evidence type="ECO:0000313" key="11">
    <source>
        <dbReference type="EMBL" id="SUZ87680.1"/>
    </source>
</evidence>
<sequence length="456" mass="50775">MSCIVAIVGRPNVGKSSLFNILTGSRAALVADFSGLTRDRQYGKDLKSSAILIDTGGIGKDSSDLSKDVIKQTNLAIEEADILFFMVDGKDGLMPLDEEIAKKLRKTNKPVRLIVNKIDNAKDLEESFEFDQLGFKDKAVVSTAHNLGLDALKKDLLETAPVAEPTQEKRNDLRISILGRPNVGKSTLINKLSGFERVLVSSESGTTRDSIEVPVKEREITLIDTAGVRKKSVSKGKVEQFSISQSIEAIKKSNVVIHILDAVEPLVDQDMHLLGLALSIGKPVLIVANKIDLLNKEELANLTDHIFRRLSFAKFVGVSLISAKEGKGLKKLLNLAEEAYLATSKDFSTSVLNKILNEAIKKQPPPLIGRFRPKMRYIHQGGKNPPLFIIHGKNLKKLSSSYKKYMENYFREHLKLRSTPLIIDFLESENPYKDKPNVLSGRQKKKRKRIIKRSKK</sequence>
<dbReference type="Pfam" id="PF01926">
    <property type="entry name" value="MMR_HSR1"/>
    <property type="match status" value="2"/>
</dbReference>
<name>A0A381R7W1_9ZZZZ</name>
<feature type="compositionally biased region" description="Basic residues" evidence="8">
    <location>
        <begin position="442"/>
        <end position="456"/>
    </location>
</feature>
<feature type="domain" description="G" evidence="9">
    <location>
        <begin position="174"/>
        <end position="290"/>
    </location>
</feature>
<dbReference type="CDD" id="cd01894">
    <property type="entry name" value="EngA1"/>
    <property type="match status" value="1"/>
</dbReference>
<dbReference type="InterPro" id="IPR016484">
    <property type="entry name" value="GTPase_Der"/>
</dbReference>
<evidence type="ECO:0000256" key="8">
    <source>
        <dbReference type="SAM" id="MobiDB-lite"/>
    </source>
</evidence>
<reference evidence="11" key="1">
    <citation type="submission" date="2018-05" db="EMBL/GenBank/DDBJ databases">
        <authorList>
            <person name="Lanie J.A."/>
            <person name="Ng W.-L."/>
            <person name="Kazmierczak K.M."/>
            <person name="Andrzejewski T.M."/>
            <person name="Davidsen T.M."/>
            <person name="Wayne K.J."/>
            <person name="Tettelin H."/>
            <person name="Glass J.I."/>
            <person name="Rusch D."/>
            <person name="Podicherti R."/>
            <person name="Tsui H.-C.T."/>
            <person name="Winkler M.E."/>
        </authorList>
    </citation>
    <scope>NUCLEOTIDE SEQUENCE</scope>
</reference>